<dbReference type="GO" id="GO:0005739">
    <property type="term" value="C:mitochondrion"/>
    <property type="evidence" value="ECO:0007669"/>
    <property type="project" value="TreeGrafter"/>
</dbReference>
<dbReference type="Gene3D" id="3.40.50.80">
    <property type="entry name" value="Nucleotide-binding domain of ferredoxin-NADP reductase (FNR) module"/>
    <property type="match status" value="1"/>
</dbReference>
<reference evidence="3" key="1">
    <citation type="submission" date="2020-08" db="EMBL/GenBank/DDBJ databases">
        <title>Multicomponent nature underlies the extraordinary mechanical properties of spider dragline silk.</title>
        <authorList>
            <person name="Kono N."/>
            <person name="Nakamura H."/>
            <person name="Mori M."/>
            <person name="Yoshida Y."/>
            <person name="Ohtoshi R."/>
            <person name="Malay A.D."/>
            <person name="Moran D.A.P."/>
            <person name="Tomita M."/>
            <person name="Numata K."/>
            <person name="Arakawa K."/>
        </authorList>
    </citation>
    <scope>NUCLEOTIDE SEQUENCE</scope>
</reference>
<evidence type="ECO:0000256" key="2">
    <source>
        <dbReference type="ARBA" id="ARBA00023027"/>
    </source>
</evidence>
<keyword evidence="1" id="KW-0560">Oxidoreductase</keyword>
<keyword evidence="2" id="KW-0520">NAD</keyword>
<name>A0A8X6UPI1_NEPPI</name>
<dbReference type="PANTHER" id="PTHR46505">
    <property type="entry name" value="OXIDOREDUCTASE NAD-BINDING DOMAIN-CONTAINING PROTEIN 1"/>
    <property type="match status" value="1"/>
</dbReference>
<dbReference type="EMBL" id="BMAW01034875">
    <property type="protein sequence ID" value="GFU37027.1"/>
    <property type="molecule type" value="Genomic_DNA"/>
</dbReference>
<feature type="non-terminal residue" evidence="3">
    <location>
        <position position="1"/>
    </location>
</feature>
<dbReference type="InterPro" id="IPR039261">
    <property type="entry name" value="FNR_nucleotide-bd"/>
</dbReference>
<accession>A0A8X6UPI1</accession>
<dbReference type="PANTHER" id="PTHR46505:SF1">
    <property type="entry name" value="OXIDOREDUCTASE NAD-BINDING DOMAIN-CONTAINING PROTEIN 1"/>
    <property type="match status" value="1"/>
</dbReference>
<evidence type="ECO:0000256" key="1">
    <source>
        <dbReference type="ARBA" id="ARBA00023002"/>
    </source>
</evidence>
<dbReference type="AlphaFoldDB" id="A0A8X6UPI1"/>
<organism evidence="3 4">
    <name type="scientific">Nephila pilipes</name>
    <name type="common">Giant wood spider</name>
    <name type="synonym">Nephila maculata</name>
    <dbReference type="NCBI Taxonomy" id="299642"/>
    <lineage>
        <taxon>Eukaryota</taxon>
        <taxon>Metazoa</taxon>
        <taxon>Ecdysozoa</taxon>
        <taxon>Arthropoda</taxon>
        <taxon>Chelicerata</taxon>
        <taxon>Arachnida</taxon>
        <taxon>Araneae</taxon>
        <taxon>Araneomorphae</taxon>
        <taxon>Entelegynae</taxon>
        <taxon>Araneoidea</taxon>
        <taxon>Nephilidae</taxon>
        <taxon>Nephila</taxon>
    </lineage>
</organism>
<dbReference type="SUPFAM" id="SSF52343">
    <property type="entry name" value="Ferredoxin reductase-like, C-terminal NADP-linked domain"/>
    <property type="match status" value="1"/>
</dbReference>
<gene>
    <name evidence="3" type="primary">oxnad1</name>
    <name evidence="3" type="ORF">NPIL_591311</name>
</gene>
<dbReference type="Proteomes" id="UP000887013">
    <property type="component" value="Unassembled WGS sequence"/>
</dbReference>
<dbReference type="OrthoDB" id="436496at2759"/>
<protein>
    <submittedName>
        <fullName evidence="3">Oxidoreductase NAD-binding domain-containing protein 1</fullName>
    </submittedName>
</protein>
<dbReference type="InterPro" id="IPR052128">
    <property type="entry name" value="Oxidoreductase_NAD-binding"/>
</dbReference>
<proteinExistence type="predicted"/>
<keyword evidence="4" id="KW-1185">Reference proteome</keyword>
<sequence>CQYFVTRQQETHSRPGIYYSHIEEHNVADSIQTLGKKTLCYVCGPSTMTDDVTNWLQKLGIKNEYIRYEKWW</sequence>
<comment type="caution">
    <text evidence="3">The sequence shown here is derived from an EMBL/GenBank/DDBJ whole genome shotgun (WGS) entry which is preliminary data.</text>
</comment>
<dbReference type="GO" id="GO:0016491">
    <property type="term" value="F:oxidoreductase activity"/>
    <property type="evidence" value="ECO:0007669"/>
    <property type="project" value="UniProtKB-KW"/>
</dbReference>
<evidence type="ECO:0000313" key="3">
    <source>
        <dbReference type="EMBL" id="GFU37027.1"/>
    </source>
</evidence>
<evidence type="ECO:0000313" key="4">
    <source>
        <dbReference type="Proteomes" id="UP000887013"/>
    </source>
</evidence>